<keyword evidence="4 8" id="KW-0067">ATP-binding</keyword>
<evidence type="ECO:0000256" key="5">
    <source>
        <dbReference type="ARBA" id="ARBA00023015"/>
    </source>
</evidence>
<comment type="similarity">
    <text evidence="8">Belongs to the RuvB family.</text>
</comment>
<evidence type="ECO:0000256" key="4">
    <source>
        <dbReference type="ARBA" id="ARBA00022840"/>
    </source>
</evidence>
<evidence type="ECO:0000256" key="2">
    <source>
        <dbReference type="ARBA" id="ARBA00022763"/>
    </source>
</evidence>
<evidence type="ECO:0000259" key="10">
    <source>
        <dbReference type="Pfam" id="PF17856"/>
    </source>
</evidence>
<accession>A0A2H3DYA0</accession>
<dbReference type="InterPro" id="IPR027238">
    <property type="entry name" value="RuvB-like"/>
</dbReference>
<keyword evidence="6 8" id="KW-0804">Transcription</keyword>
<dbReference type="PANTHER" id="PTHR11093">
    <property type="entry name" value="RUVB-RELATED REPTIN AND PONTIN"/>
    <property type="match status" value="1"/>
</dbReference>
<dbReference type="InParanoid" id="A0A2H3DYA0"/>
<keyword evidence="8" id="KW-0156">Chromatin regulator</keyword>
<dbReference type="EC" id="3.6.4.12" evidence="8"/>
<evidence type="ECO:0000259" key="9">
    <source>
        <dbReference type="Pfam" id="PF06068"/>
    </source>
</evidence>
<dbReference type="Gene3D" id="1.10.8.60">
    <property type="match status" value="1"/>
</dbReference>
<protein>
    <recommendedName>
        <fullName evidence="8">RuvB-like helicase</fullName>
        <ecNumber evidence="8">3.6.4.12</ecNumber>
    </recommendedName>
</protein>
<dbReference type="Gene3D" id="3.40.50.300">
    <property type="entry name" value="P-loop containing nucleotide triphosphate hydrolases"/>
    <property type="match status" value="1"/>
</dbReference>
<feature type="domain" description="TIP49 P-loop" evidence="9">
    <location>
        <begin position="6"/>
        <end position="72"/>
    </location>
</feature>
<evidence type="ECO:0000256" key="8">
    <source>
        <dbReference type="RuleBase" id="RU363048"/>
    </source>
</evidence>
<dbReference type="GO" id="GO:0006325">
    <property type="term" value="P:chromatin organization"/>
    <property type="evidence" value="ECO:0007669"/>
    <property type="project" value="UniProtKB-KW"/>
</dbReference>
<dbReference type="InterPro" id="IPR041048">
    <property type="entry name" value="RuvB-like_C"/>
</dbReference>
<keyword evidence="7 8" id="KW-0234">DNA repair</keyword>
<dbReference type="EMBL" id="KZ293646">
    <property type="protein sequence ID" value="PBL00180.1"/>
    <property type="molecule type" value="Genomic_DNA"/>
</dbReference>
<evidence type="ECO:0000313" key="12">
    <source>
        <dbReference type="Proteomes" id="UP000217790"/>
    </source>
</evidence>
<sequence length="156" mass="17319">MGTDINARKAFLVLFAGDTGEIKPEVRNQSNAKVAKWREEGKVEIIPGVHILDIEPHLGNDLAPLVIMARNGSYSRDNVPQALWITCGRFWSPAHCQLPAGEDMEQIIQFWCQEEDASIIADATSVLTSTATQTVLRYSLNLISCALILAWKRKAK</sequence>
<keyword evidence="1 8" id="KW-0547">Nucleotide-binding</keyword>
<dbReference type="InterPro" id="IPR027417">
    <property type="entry name" value="P-loop_NTPase"/>
</dbReference>
<dbReference type="Pfam" id="PF06068">
    <property type="entry name" value="TIP49"/>
    <property type="match status" value="1"/>
</dbReference>
<proteinExistence type="inferred from homology"/>
<dbReference type="InterPro" id="IPR010339">
    <property type="entry name" value="TIP49_P-loop"/>
</dbReference>
<evidence type="ECO:0000256" key="6">
    <source>
        <dbReference type="ARBA" id="ARBA00023163"/>
    </source>
</evidence>
<dbReference type="GO" id="GO:0006281">
    <property type="term" value="P:DNA repair"/>
    <property type="evidence" value="ECO:0007669"/>
    <property type="project" value="UniProtKB-KW"/>
</dbReference>
<comment type="function">
    <text evidence="8">DNA helicase participates in several chromatin remodeling complexes, including the SWR1 and the INO80 complexes.</text>
</comment>
<dbReference type="GO" id="GO:0005634">
    <property type="term" value="C:nucleus"/>
    <property type="evidence" value="ECO:0007669"/>
    <property type="project" value="UniProtKB-SubCell"/>
</dbReference>
<keyword evidence="3 8" id="KW-0378">Hydrolase</keyword>
<reference evidence="12" key="1">
    <citation type="journal article" date="2017" name="Nat. Ecol. Evol.">
        <title>Genome expansion and lineage-specific genetic innovations in the forest pathogenic fungi Armillaria.</title>
        <authorList>
            <person name="Sipos G."/>
            <person name="Prasanna A.N."/>
            <person name="Walter M.C."/>
            <person name="O'Connor E."/>
            <person name="Balint B."/>
            <person name="Krizsan K."/>
            <person name="Kiss B."/>
            <person name="Hess J."/>
            <person name="Varga T."/>
            <person name="Slot J."/>
            <person name="Riley R."/>
            <person name="Boka B."/>
            <person name="Rigling D."/>
            <person name="Barry K."/>
            <person name="Lee J."/>
            <person name="Mihaltcheva S."/>
            <person name="LaButti K."/>
            <person name="Lipzen A."/>
            <person name="Waldron R."/>
            <person name="Moloney N.M."/>
            <person name="Sperisen C."/>
            <person name="Kredics L."/>
            <person name="Vagvoelgyi C."/>
            <person name="Patrignani A."/>
            <person name="Fitzpatrick D."/>
            <person name="Nagy I."/>
            <person name="Doyle S."/>
            <person name="Anderson J.B."/>
            <person name="Grigoriev I.V."/>
            <person name="Gueldener U."/>
            <person name="Muensterkoetter M."/>
            <person name="Nagy L.G."/>
        </authorList>
    </citation>
    <scope>NUCLEOTIDE SEQUENCE [LARGE SCALE GENOMIC DNA]</scope>
    <source>
        <strain evidence="12">Ar21-2</strain>
    </source>
</reference>
<dbReference type="OrthoDB" id="10060499at2759"/>
<evidence type="ECO:0000313" key="11">
    <source>
        <dbReference type="EMBL" id="PBL00180.1"/>
    </source>
</evidence>
<keyword evidence="8" id="KW-0347">Helicase</keyword>
<dbReference type="STRING" id="47427.A0A2H3DYA0"/>
<organism evidence="11 12">
    <name type="scientific">Armillaria gallica</name>
    <name type="common">Bulbous honey fungus</name>
    <name type="synonym">Armillaria bulbosa</name>
    <dbReference type="NCBI Taxonomy" id="47427"/>
    <lineage>
        <taxon>Eukaryota</taxon>
        <taxon>Fungi</taxon>
        <taxon>Dikarya</taxon>
        <taxon>Basidiomycota</taxon>
        <taxon>Agaricomycotina</taxon>
        <taxon>Agaricomycetes</taxon>
        <taxon>Agaricomycetidae</taxon>
        <taxon>Agaricales</taxon>
        <taxon>Marasmiineae</taxon>
        <taxon>Physalacriaceae</taxon>
        <taxon>Armillaria</taxon>
    </lineage>
</organism>
<comment type="subcellular location">
    <subcellularLocation>
        <location evidence="8">Nucleus</location>
    </subcellularLocation>
</comment>
<feature type="domain" description="RuvB-like AAA-lid" evidence="10">
    <location>
        <begin position="107"/>
        <end position="156"/>
    </location>
</feature>
<dbReference type="Pfam" id="PF17856">
    <property type="entry name" value="TIP49_C"/>
    <property type="match status" value="1"/>
</dbReference>
<name>A0A2H3DYA0_ARMGA</name>
<dbReference type="AlphaFoldDB" id="A0A2H3DYA0"/>
<dbReference type="GO" id="GO:0016887">
    <property type="term" value="F:ATP hydrolysis activity"/>
    <property type="evidence" value="ECO:0007669"/>
    <property type="project" value="RHEA"/>
</dbReference>
<dbReference type="Proteomes" id="UP000217790">
    <property type="component" value="Unassembled WGS sequence"/>
</dbReference>
<keyword evidence="12" id="KW-1185">Reference proteome</keyword>
<evidence type="ECO:0000256" key="1">
    <source>
        <dbReference type="ARBA" id="ARBA00022741"/>
    </source>
</evidence>
<keyword evidence="2 8" id="KW-0227">DNA damage</keyword>
<evidence type="ECO:0000256" key="7">
    <source>
        <dbReference type="ARBA" id="ARBA00023204"/>
    </source>
</evidence>
<dbReference type="GO" id="GO:0005524">
    <property type="term" value="F:ATP binding"/>
    <property type="evidence" value="ECO:0007669"/>
    <property type="project" value="UniProtKB-KW"/>
</dbReference>
<dbReference type="GO" id="GO:0003678">
    <property type="term" value="F:DNA helicase activity"/>
    <property type="evidence" value="ECO:0007669"/>
    <property type="project" value="UniProtKB-EC"/>
</dbReference>
<gene>
    <name evidence="11" type="ORF">ARMGADRAFT_1072557</name>
</gene>
<evidence type="ECO:0000256" key="3">
    <source>
        <dbReference type="ARBA" id="ARBA00022801"/>
    </source>
</evidence>
<comment type="catalytic activity">
    <reaction evidence="8">
        <text>ATP + H2O = ADP + phosphate + H(+)</text>
        <dbReference type="Rhea" id="RHEA:13065"/>
        <dbReference type="ChEBI" id="CHEBI:15377"/>
        <dbReference type="ChEBI" id="CHEBI:15378"/>
        <dbReference type="ChEBI" id="CHEBI:30616"/>
        <dbReference type="ChEBI" id="CHEBI:43474"/>
        <dbReference type="ChEBI" id="CHEBI:456216"/>
        <dbReference type="EC" id="3.6.4.12"/>
    </reaction>
</comment>
<keyword evidence="5 8" id="KW-0805">Transcription regulation</keyword>
<keyword evidence="8" id="KW-0539">Nucleus</keyword>